<feature type="domain" description="LysM" evidence="2">
    <location>
        <begin position="98"/>
        <end position="147"/>
    </location>
</feature>
<dbReference type="RefSeq" id="WP_188534128.1">
    <property type="nucleotide sequence ID" value="NZ_BMEQ01000001.1"/>
</dbReference>
<accession>A0A917GGE1</accession>
<keyword evidence="1" id="KW-0812">Transmembrane</keyword>
<dbReference type="AlphaFoldDB" id="A0A917GGE1"/>
<sequence length="149" mass="15197">MSASATASATPRAVAGAGSVLSRPLRAPRALGRAARHVRSAAPAARAPLTLTRRGRLLFHGLPVLTGAAALVVLAVIFLVPSTATATSAPVTGADTERTTVHPGESLWDLAVAADPERDPRDVMDEIVELNDLATSVLVAGQVLEVPAA</sequence>
<dbReference type="InterPro" id="IPR018392">
    <property type="entry name" value="LysM"/>
</dbReference>
<reference evidence="3" key="2">
    <citation type="submission" date="2020-09" db="EMBL/GenBank/DDBJ databases">
        <authorList>
            <person name="Sun Q."/>
            <person name="Zhou Y."/>
        </authorList>
    </citation>
    <scope>NUCLEOTIDE SEQUENCE</scope>
    <source>
        <strain evidence="3">CGMCC 1.12187</strain>
    </source>
</reference>
<dbReference type="Gene3D" id="3.10.350.10">
    <property type="entry name" value="LysM domain"/>
    <property type="match status" value="1"/>
</dbReference>
<dbReference type="Pfam" id="PF01476">
    <property type="entry name" value="LysM"/>
    <property type="match status" value="1"/>
</dbReference>
<evidence type="ECO:0000313" key="4">
    <source>
        <dbReference type="Proteomes" id="UP000638848"/>
    </source>
</evidence>
<keyword evidence="1" id="KW-1133">Transmembrane helix</keyword>
<dbReference type="EMBL" id="BMEQ01000001">
    <property type="protein sequence ID" value="GGG44826.1"/>
    <property type="molecule type" value="Genomic_DNA"/>
</dbReference>
<protein>
    <recommendedName>
        <fullName evidence="2">LysM domain-containing protein</fullName>
    </recommendedName>
</protein>
<evidence type="ECO:0000256" key="1">
    <source>
        <dbReference type="SAM" id="Phobius"/>
    </source>
</evidence>
<organism evidence="3 4">
    <name type="scientific">Kocuria dechangensis</name>
    <dbReference type="NCBI Taxonomy" id="1176249"/>
    <lineage>
        <taxon>Bacteria</taxon>
        <taxon>Bacillati</taxon>
        <taxon>Actinomycetota</taxon>
        <taxon>Actinomycetes</taxon>
        <taxon>Micrococcales</taxon>
        <taxon>Micrococcaceae</taxon>
        <taxon>Kocuria</taxon>
    </lineage>
</organism>
<keyword evidence="1" id="KW-0472">Membrane</keyword>
<keyword evidence="4" id="KW-1185">Reference proteome</keyword>
<proteinExistence type="predicted"/>
<evidence type="ECO:0000259" key="2">
    <source>
        <dbReference type="SMART" id="SM00257"/>
    </source>
</evidence>
<dbReference type="Proteomes" id="UP000638848">
    <property type="component" value="Unassembled WGS sequence"/>
</dbReference>
<comment type="caution">
    <text evidence="3">The sequence shown here is derived from an EMBL/GenBank/DDBJ whole genome shotgun (WGS) entry which is preliminary data.</text>
</comment>
<gene>
    <name evidence="3" type="ORF">GCM10011374_03940</name>
</gene>
<dbReference type="InterPro" id="IPR036779">
    <property type="entry name" value="LysM_dom_sf"/>
</dbReference>
<reference evidence="3" key="1">
    <citation type="journal article" date="2014" name="Int. J. Syst. Evol. Microbiol.">
        <title>Complete genome sequence of Corynebacterium casei LMG S-19264T (=DSM 44701T), isolated from a smear-ripened cheese.</title>
        <authorList>
            <consortium name="US DOE Joint Genome Institute (JGI-PGF)"/>
            <person name="Walter F."/>
            <person name="Albersmeier A."/>
            <person name="Kalinowski J."/>
            <person name="Ruckert C."/>
        </authorList>
    </citation>
    <scope>NUCLEOTIDE SEQUENCE</scope>
    <source>
        <strain evidence="3">CGMCC 1.12187</strain>
    </source>
</reference>
<dbReference type="SMART" id="SM00257">
    <property type="entry name" value="LysM"/>
    <property type="match status" value="1"/>
</dbReference>
<name>A0A917GGE1_9MICC</name>
<evidence type="ECO:0000313" key="3">
    <source>
        <dbReference type="EMBL" id="GGG44826.1"/>
    </source>
</evidence>
<feature type="transmembrane region" description="Helical" evidence="1">
    <location>
        <begin position="57"/>
        <end position="80"/>
    </location>
</feature>